<sequence>MDISRLPESMRARIEARNALSSLDRVREFLGSHVQDADGLDEVRADLRRTAHFGTVRHHGDLAALEAVVAEQHPPGTLARLVGWEANWVLDDPSDAGAARFLTDLAEMLREVIGEVER</sequence>
<gene>
    <name evidence="1" type="ORF">BJ971_006845</name>
</gene>
<dbReference type="EMBL" id="JACHNH010000001">
    <property type="protein sequence ID" value="MBB4766289.1"/>
    <property type="molecule type" value="Genomic_DNA"/>
</dbReference>
<reference evidence="1 2" key="1">
    <citation type="submission" date="2020-08" db="EMBL/GenBank/DDBJ databases">
        <title>Sequencing the genomes of 1000 actinobacteria strains.</title>
        <authorList>
            <person name="Klenk H.-P."/>
        </authorList>
    </citation>
    <scope>NUCLEOTIDE SEQUENCE [LARGE SCALE GENOMIC DNA]</scope>
    <source>
        <strain evidence="1 2">DSM 43149</strain>
    </source>
</reference>
<evidence type="ECO:0000313" key="2">
    <source>
        <dbReference type="Proteomes" id="UP000578112"/>
    </source>
</evidence>
<organism evidence="1 2">
    <name type="scientific">Actinoplanes digitatis</name>
    <dbReference type="NCBI Taxonomy" id="1868"/>
    <lineage>
        <taxon>Bacteria</taxon>
        <taxon>Bacillati</taxon>
        <taxon>Actinomycetota</taxon>
        <taxon>Actinomycetes</taxon>
        <taxon>Micromonosporales</taxon>
        <taxon>Micromonosporaceae</taxon>
        <taxon>Actinoplanes</taxon>
    </lineage>
</organism>
<comment type="caution">
    <text evidence="1">The sequence shown here is derived from an EMBL/GenBank/DDBJ whole genome shotgun (WGS) entry which is preliminary data.</text>
</comment>
<protein>
    <submittedName>
        <fullName evidence="1">Uncharacterized protein</fullName>
    </submittedName>
</protein>
<dbReference type="RefSeq" id="WP_239087613.1">
    <property type="nucleotide sequence ID" value="NZ_BOMK01000044.1"/>
</dbReference>
<keyword evidence="2" id="KW-1185">Reference proteome</keyword>
<accession>A0A7W7I4M2</accession>
<evidence type="ECO:0000313" key="1">
    <source>
        <dbReference type="EMBL" id="MBB4766289.1"/>
    </source>
</evidence>
<proteinExistence type="predicted"/>
<dbReference type="AlphaFoldDB" id="A0A7W7I4M2"/>
<dbReference type="Proteomes" id="UP000578112">
    <property type="component" value="Unassembled WGS sequence"/>
</dbReference>
<name>A0A7W7I4M2_9ACTN</name>